<dbReference type="InterPro" id="IPR011042">
    <property type="entry name" value="6-blade_b-propeller_TolB-like"/>
</dbReference>
<organism evidence="3 4">
    <name type="scientific">Araneus ventricosus</name>
    <name type="common">Orbweaver spider</name>
    <name type="synonym">Epeira ventricosa</name>
    <dbReference type="NCBI Taxonomy" id="182803"/>
    <lineage>
        <taxon>Eukaryota</taxon>
        <taxon>Metazoa</taxon>
        <taxon>Ecdysozoa</taxon>
        <taxon>Arthropoda</taxon>
        <taxon>Chelicerata</taxon>
        <taxon>Arachnida</taxon>
        <taxon>Araneae</taxon>
        <taxon>Araneomorphae</taxon>
        <taxon>Entelegynae</taxon>
        <taxon>Araneoidea</taxon>
        <taxon>Araneidae</taxon>
        <taxon>Araneus</taxon>
    </lineage>
</organism>
<dbReference type="AlphaFoldDB" id="A0A4Y2AAY9"/>
<dbReference type="SMART" id="SM00135">
    <property type="entry name" value="LY"/>
    <property type="match status" value="1"/>
</dbReference>
<gene>
    <name evidence="3" type="ORF">AVEN_172270_1</name>
</gene>
<evidence type="ECO:0000313" key="4">
    <source>
        <dbReference type="Proteomes" id="UP000499080"/>
    </source>
</evidence>
<dbReference type="InterPro" id="IPR050778">
    <property type="entry name" value="Cueball_EGF_LRP_Nidogen"/>
</dbReference>
<dbReference type="PANTHER" id="PTHR46513:SF13">
    <property type="entry name" value="EGF-LIKE DOMAIN-CONTAINING PROTEIN"/>
    <property type="match status" value="1"/>
</dbReference>
<comment type="caution">
    <text evidence="3">The sequence shown here is derived from an EMBL/GenBank/DDBJ whole genome shotgun (WGS) entry which is preliminary data.</text>
</comment>
<evidence type="ECO:0000256" key="1">
    <source>
        <dbReference type="ARBA" id="ARBA00022536"/>
    </source>
</evidence>
<keyword evidence="4" id="KW-1185">Reference proteome</keyword>
<name>A0A4Y2AAY9_ARAVE</name>
<dbReference type="Proteomes" id="UP000499080">
    <property type="component" value="Unassembled WGS sequence"/>
</dbReference>
<feature type="repeat" description="LDL-receptor class B" evidence="2">
    <location>
        <begin position="45"/>
        <end position="75"/>
    </location>
</feature>
<proteinExistence type="predicted"/>
<dbReference type="OrthoDB" id="6430187at2759"/>
<dbReference type="Pfam" id="PF00058">
    <property type="entry name" value="Ldl_recept_b"/>
    <property type="match status" value="1"/>
</dbReference>
<accession>A0A4Y2AAY9</accession>
<evidence type="ECO:0000256" key="2">
    <source>
        <dbReference type="PROSITE-ProRule" id="PRU00461"/>
    </source>
</evidence>
<dbReference type="PANTHER" id="PTHR46513">
    <property type="entry name" value="VITELLOGENIN RECEPTOR-LIKE PROTEIN-RELATED-RELATED"/>
    <property type="match status" value="1"/>
</dbReference>
<dbReference type="SUPFAM" id="SSF63825">
    <property type="entry name" value="YWTD domain"/>
    <property type="match status" value="1"/>
</dbReference>
<sequence>MFFTVWGFHSSPALERAQLDGSDRTKLVSEKIVKPNGIAVDIPTESVYWIDFYLGTIETIKYDGTGRRTLLRNKQ</sequence>
<keyword evidence="1" id="KW-0245">EGF-like domain</keyword>
<reference evidence="3 4" key="1">
    <citation type="journal article" date="2019" name="Sci. Rep.">
        <title>Orb-weaving spider Araneus ventricosus genome elucidates the spidroin gene catalogue.</title>
        <authorList>
            <person name="Kono N."/>
            <person name="Nakamura H."/>
            <person name="Ohtoshi R."/>
            <person name="Moran D.A.P."/>
            <person name="Shinohara A."/>
            <person name="Yoshida Y."/>
            <person name="Fujiwara M."/>
            <person name="Mori M."/>
            <person name="Tomita M."/>
            <person name="Arakawa K."/>
        </authorList>
    </citation>
    <scope>NUCLEOTIDE SEQUENCE [LARGE SCALE GENOMIC DNA]</scope>
</reference>
<dbReference type="Gene3D" id="2.120.10.30">
    <property type="entry name" value="TolB, C-terminal domain"/>
    <property type="match status" value="1"/>
</dbReference>
<dbReference type="EMBL" id="BGPR01155904">
    <property type="protein sequence ID" value="GBL77003.1"/>
    <property type="molecule type" value="Genomic_DNA"/>
</dbReference>
<protein>
    <submittedName>
        <fullName evidence="3">Uncharacterized protein</fullName>
    </submittedName>
</protein>
<dbReference type="PROSITE" id="PS51120">
    <property type="entry name" value="LDLRB"/>
    <property type="match status" value="1"/>
</dbReference>
<dbReference type="InterPro" id="IPR000033">
    <property type="entry name" value="LDLR_classB_rpt"/>
</dbReference>
<evidence type="ECO:0000313" key="3">
    <source>
        <dbReference type="EMBL" id="GBL77003.1"/>
    </source>
</evidence>
<feature type="non-terminal residue" evidence="3">
    <location>
        <position position="75"/>
    </location>
</feature>